<feature type="compositionally biased region" description="Basic residues" evidence="1">
    <location>
        <begin position="18"/>
        <end position="37"/>
    </location>
</feature>
<proteinExistence type="predicted"/>
<dbReference type="Pfam" id="PF09495">
    <property type="entry name" value="DUF2462"/>
    <property type="match status" value="1"/>
</dbReference>
<feature type="compositionally biased region" description="Basic and acidic residues" evidence="1">
    <location>
        <begin position="78"/>
        <end position="87"/>
    </location>
</feature>
<reference evidence="2" key="1">
    <citation type="submission" date="2014-08" db="EMBL/GenBank/DDBJ databases">
        <authorList>
            <person name="Sharma Rahul"/>
            <person name="Thines Marco"/>
        </authorList>
    </citation>
    <scope>NUCLEOTIDE SEQUENCE</scope>
</reference>
<evidence type="ECO:0000313" key="2">
    <source>
        <dbReference type="EMBL" id="CDZ96348.1"/>
    </source>
</evidence>
<feature type="compositionally biased region" description="Basic and acidic residues" evidence="1">
    <location>
        <begin position="96"/>
        <end position="109"/>
    </location>
</feature>
<dbReference type="InterPro" id="IPR019034">
    <property type="entry name" value="UPF0390"/>
</dbReference>
<evidence type="ECO:0000256" key="1">
    <source>
        <dbReference type="SAM" id="MobiDB-lite"/>
    </source>
</evidence>
<name>A0A0F7SFK6_PHARH</name>
<accession>A0A0F7SFK6</accession>
<sequence>MAQNSSNKLASASGSGGRKTKSTTKKGARSVPPKKHTAVVSRTMQKNLSAKINNSIERQMVNAASGGKLTIMKGSGDPTDKAKDTKGVSKPTKSGLKFDKPNPHDRANI</sequence>
<dbReference type="EMBL" id="LN483143">
    <property type="protein sequence ID" value="CDZ96348.1"/>
    <property type="molecule type" value="Genomic_DNA"/>
</dbReference>
<dbReference type="AlphaFoldDB" id="A0A0F7SFK6"/>
<feature type="region of interest" description="Disordered" evidence="1">
    <location>
        <begin position="1"/>
        <end position="44"/>
    </location>
</feature>
<protein>
    <submittedName>
        <fullName evidence="2">Uncharacterized protein family UPF0390</fullName>
    </submittedName>
</protein>
<organism evidence="2">
    <name type="scientific">Phaffia rhodozyma</name>
    <name type="common">Yeast</name>
    <name type="synonym">Xanthophyllomyces dendrorhous</name>
    <dbReference type="NCBI Taxonomy" id="264483"/>
    <lineage>
        <taxon>Eukaryota</taxon>
        <taxon>Fungi</taxon>
        <taxon>Dikarya</taxon>
        <taxon>Basidiomycota</taxon>
        <taxon>Agaricomycotina</taxon>
        <taxon>Tremellomycetes</taxon>
        <taxon>Cystofilobasidiales</taxon>
        <taxon>Mrakiaceae</taxon>
        <taxon>Phaffia</taxon>
    </lineage>
</organism>
<feature type="region of interest" description="Disordered" evidence="1">
    <location>
        <begin position="66"/>
        <end position="109"/>
    </location>
</feature>